<dbReference type="Proteomes" id="UP000234950">
    <property type="component" value="Unassembled WGS sequence"/>
</dbReference>
<accession>A0A2N5HC70</accession>
<name>A0A2N5HC70_9BACI</name>
<dbReference type="InterPro" id="IPR016181">
    <property type="entry name" value="Acyl_CoA_acyltransferase"/>
</dbReference>
<dbReference type="PROSITE" id="PS51186">
    <property type="entry name" value="GNAT"/>
    <property type="match status" value="1"/>
</dbReference>
<dbReference type="InterPro" id="IPR000182">
    <property type="entry name" value="GNAT_dom"/>
</dbReference>
<evidence type="ECO:0000313" key="3">
    <source>
        <dbReference type="EMBL" id="PLS03108.1"/>
    </source>
</evidence>
<proteinExistence type="predicted"/>
<dbReference type="AlphaFoldDB" id="A0A2N5HC70"/>
<dbReference type="Pfam" id="PF00583">
    <property type="entry name" value="Acetyltransf_1"/>
    <property type="match status" value="1"/>
</dbReference>
<reference evidence="3 4" key="1">
    <citation type="submission" date="2017-11" db="EMBL/GenBank/DDBJ databases">
        <title>Comparitive Functional Genomics of Dry Heat Resistant strains isolated from the Viking Spacecraft.</title>
        <authorList>
            <person name="Seuylemezian A."/>
            <person name="Cooper K."/>
            <person name="Vaishampayan P."/>
        </authorList>
    </citation>
    <scope>NUCLEOTIDE SEQUENCE [LARGE SCALE GENOMIC DNA]</scope>
    <source>
        <strain evidence="3 4">V32-6</strain>
    </source>
</reference>
<dbReference type="PANTHER" id="PTHR13947:SF37">
    <property type="entry name" value="LD18367P"/>
    <property type="match status" value="1"/>
</dbReference>
<dbReference type="GO" id="GO:0008080">
    <property type="term" value="F:N-acetyltransferase activity"/>
    <property type="evidence" value="ECO:0007669"/>
    <property type="project" value="InterPro"/>
</dbReference>
<sequence length="170" mass="19084">MIIRNAVVEELSLIREQRLLAYQVHAKLIPKDHWNALKKAITSDTDTNPDIERIVAELDGNIVGSVVLYPPKTDAYEGKVERVEYPEIRMLAVASEAQGKGIATALIMECIDRAKAKGCGSIGLHTGEFMKDARRLYERLGFKHIPQYDFEPANDGIIVKAYLLTFDKNI</sequence>
<dbReference type="Gene3D" id="3.40.630.30">
    <property type="match status" value="1"/>
</dbReference>
<dbReference type="CDD" id="cd04301">
    <property type="entry name" value="NAT_SF"/>
    <property type="match status" value="1"/>
</dbReference>
<feature type="domain" description="N-acetyltransferase" evidence="2">
    <location>
        <begin position="1"/>
        <end position="169"/>
    </location>
</feature>
<evidence type="ECO:0000256" key="1">
    <source>
        <dbReference type="ARBA" id="ARBA00022679"/>
    </source>
</evidence>
<evidence type="ECO:0000313" key="4">
    <source>
        <dbReference type="Proteomes" id="UP000234950"/>
    </source>
</evidence>
<keyword evidence="4" id="KW-1185">Reference proteome</keyword>
<organism evidence="3 4">
    <name type="scientific">Neobacillus cucumis</name>
    <dbReference type="NCBI Taxonomy" id="1740721"/>
    <lineage>
        <taxon>Bacteria</taxon>
        <taxon>Bacillati</taxon>
        <taxon>Bacillota</taxon>
        <taxon>Bacilli</taxon>
        <taxon>Bacillales</taxon>
        <taxon>Bacillaceae</taxon>
        <taxon>Neobacillus</taxon>
    </lineage>
</organism>
<comment type="caution">
    <text evidence="3">The sequence shown here is derived from an EMBL/GenBank/DDBJ whole genome shotgun (WGS) entry which is preliminary data.</text>
</comment>
<dbReference type="SUPFAM" id="SSF55729">
    <property type="entry name" value="Acyl-CoA N-acyltransferases (Nat)"/>
    <property type="match status" value="1"/>
</dbReference>
<protein>
    <submittedName>
        <fullName evidence="3">GNAT family N-acetyltransferase</fullName>
    </submittedName>
</protein>
<gene>
    <name evidence="3" type="ORF">CVD27_15705</name>
</gene>
<dbReference type="InterPro" id="IPR050769">
    <property type="entry name" value="NAT_camello-type"/>
</dbReference>
<dbReference type="RefSeq" id="WP_101648839.1">
    <property type="nucleotide sequence ID" value="NZ_PGVE01000063.1"/>
</dbReference>
<keyword evidence="1 3" id="KW-0808">Transferase</keyword>
<dbReference type="PANTHER" id="PTHR13947">
    <property type="entry name" value="GNAT FAMILY N-ACETYLTRANSFERASE"/>
    <property type="match status" value="1"/>
</dbReference>
<dbReference type="OrthoDB" id="9803233at2"/>
<dbReference type="EMBL" id="PGVE01000063">
    <property type="protein sequence ID" value="PLS03108.1"/>
    <property type="molecule type" value="Genomic_DNA"/>
</dbReference>
<evidence type="ECO:0000259" key="2">
    <source>
        <dbReference type="PROSITE" id="PS51186"/>
    </source>
</evidence>